<accession>D8VN75</accession>
<dbReference type="EMBL" id="GQ996414">
    <property type="protein sequence ID" value="ACY24860.1"/>
    <property type="molecule type" value="Genomic_DNA"/>
</dbReference>
<evidence type="ECO:0000256" key="1">
    <source>
        <dbReference type="ARBA" id="ARBA00022617"/>
    </source>
</evidence>
<dbReference type="PANTHER" id="PTHR34406:SF1">
    <property type="entry name" value="PROTEIN YCEI"/>
    <property type="match status" value="1"/>
</dbReference>
<dbReference type="Pfam" id="PF07626">
    <property type="entry name" value="PSD3"/>
    <property type="match status" value="1"/>
</dbReference>
<keyword evidence="1" id="KW-0349">Heme</keyword>
<evidence type="ECO:0000259" key="5">
    <source>
        <dbReference type="PROSITE" id="PS51007"/>
    </source>
</evidence>
<dbReference type="Pfam" id="PF00553">
    <property type="entry name" value="CBM_2"/>
    <property type="match status" value="1"/>
</dbReference>
<dbReference type="SUPFAM" id="SSF46626">
    <property type="entry name" value="Cytochrome c"/>
    <property type="match status" value="1"/>
</dbReference>
<dbReference type="InterPro" id="IPR013043">
    <property type="entry name" value="DUF1595"/>
</dbReference>
<dbReference type="Pfam" id="PF07627">
    <property type="entry name" value="PSCyt3"/>
    <property type="match status" value="1"/>
</dbReference>
<dbReference type="Gene3D" id="1.10.760.10">
    <property type="entry name" value="Cytochrome c-like domain"/>
    <property type="match status" value="1"/>
</dbReference>
<feature type="region of interest" description="Disordered" evidence="4">
    <location>
        <begin position="132"/>
        <end position="152"/>
    </location>
</feature>
<dbReference type="SMART" id="SM00637">
    <property type="entry name" value="CBD_II"/>
    <property type="match status" value="1"/>
</dbReference>
<keyword evidence="3" id="KW-0408">Iron</keyword>
<evidence type="ECO:0000256" key="3">
    <source>
        <dbReference type="ARBA" id="ARBA00023004"/>
    </source>
</evidence>
<dbReference type="GO" id="GO:0004553">
    <property type="term" value="F:hydrolase activity, hydrolyzing O-glycosyl compounds"/>
    <property type="evidence" value="ECO:0007669"/>
    <property type="project" value="InterPro"/>
</dbReference>
<dbReference type="GO" id="GO:0005975">
    <property type="term" value="P:carbohydrate metabolic process"/>
    <property type="evidence" value="ECO:0007669"/>
    <property type="project" value="InterPro"/>
</dbReference>
<dbReference type="InterPro" id="IPR013036">
    <property type="entry name" value="DUF1587"/>
</dbReference>
<feature type="region of interest" description="Disordered" evidence="4">
    <location>
        <begin position="443"/>
        <end position="477"/>
    </location>
</feature>
<dbReference type="InterPro" id="IPR001919">
    <property type="entry name" value="CBD2"/>
</dbReference>
<dbReference type="Gene3D" id="2.40.128.110">
    <property type="entry name" value="Lipid/polyisoprenoid-binding, YceI-like"/>
    <property type="match status" value="1"/>
</dbReference>
<sequence length="1128" mass="120075">MKKLLKLSMLSTGLMTLGIMASSGVNAQGACSVAYDTVNTWGNGGQYKVTVTNTSAAKTSWELCWTFAGSDVIPNLWDGVLTQTGNNVCVKNAPYNPNLPANGTATFGFLVNNPGTIPTAFTLNGAACGGNASSASSTPSSVPTTSSSRSSSSAPSVAARWLLDATNSTFNFVTVKKSTAGVETPESMTFTQLQGTVSTTGQATLTIPLASISTNNVVRDPRMQSLLFETAYLPSLHFTTQLDLAAIDAMAAGSTSVQSITGNLVLHGIVKSVVFDALVVKHANNSVSFSPRKPIVINSVDFDLNAGVEALRAAASLSTIGEKVPVYFKMFLNRDNPTNVPAISLAAAPNAAISLSGTVSNATGAANLNWADASSNETGFLVRRKGADGRWTTATGTAANAVSYLDNLTATGSYDYKVISYTDSIPASATAPLTLVYAGVGSSTSSVSSASSTSVTSVSSSSRSASSLSSGSSSSTGALVGDVTRGASLWTQRSCVGCHGVDGAKNANGSAAIIQLNPNRSFYRHRNDTQDRSLREFISLWMPQGGEGTCTGQCAADLEAYIWTFRKPSDGQPDVPVSYFSCPSNAPSYGQRTLRLLTKLEYQRSVRDLVNYQADVTASLPDDFVSGAFVNNNTLSVDKTRYTSYLANAERIATDVATRWNAVLNCTPSTSCASTLVNTLGPRIFRRPLTTEEQTAYLAVANGTTGGRTATDGMQVALTAMLSSPQFLYRSEVGTLSSSGVYKLDGYEMATYMAYTFTGTTPNATLLTAAGNGTLNTVTGIRAQAATLLSSANTKLLLTDLVNRWLLTEKIETLTKPAVSNFAALGADMKNELGKNFSYAMLETNGSFANIYNPSYTHVNQRLATHYGVSFSGTQDADGFVRATTADRGGILTSGAFLSRYASTTDSNMITRAVAIRRKLLCQDIPEPPSGVSLDREQLFAQDREFYENPHTTQRMIFDRLTGGTTCSNCHGEIINPLGGGLENFDTAGRIRSTDLKGNPIVSSGTFYSPYPQLQFLNDPDRVRYSPEIQFNGAKDLARTIVEHPQVANLAQTCLATQFVSYSSGINSIFLIDSDREVGYKRISKDEENAYRCDVADLTNVLTTRGPRAMLEEIPALESVMYRKEWAR</sequence>
<feature type="domain" description="CBM2" evidence="6">
    <location>
        <begin position="24"/>
        <end position="131"/>
    </location>
</feature>
<organism evidence="7">
    <name type="scientific">uncultured organism</name>
    <dbReference type="NCBI Taxonomy" id="155900"/>
    <lineage>
        <taxon>unclassified sequences</taxon>
        <taxon>environmental samples</taxon>
    </lineage>
</organism>
<dbReference type="InterPro" id="IPR036761">
    <property type="entry name" value="TTHA0802/YceI-like_sf"/>
</dbReference>
<evidence type="ECO:0000313" key="7">
    <source>
        <dbReference type="EMBL" id="ACY24860.1"/>
    </source>
</evidence>
<dbReference type="InterPro" id="IPR009056">
    <property type="entry name" value="Cyt_c-like_dom"/>
</dbReference>
<dbReference type="AlphaFoldDB" id="D8VN75"/>
<dbReference type="CAZy" id="CBM2">
    <property type="family name" value="Carbohydrate-Binding Module Family 2"/>
</dbReference>
<dbReference type="PROSITE" id="PS51007">
    <property type="entry name" value="CYTC"/>
    <property type="match status" value="1"/>
</dbReference>
<proteinExistence type="predicted"/>
<dbReference type="SUPFAM" id="SSF49384">
    <property type="entry name" value="Carbohydrate-binding domain"/>
    <property type="match status" value="1"/>
</dbReference>
<evidence type="ECO:0000256" key="4">
    <source>
        <dbReference type="SAM" id="MobiDB-lite"/>
    </source>
</evidence>
<dbReference type="SMART" id="SM00867">
    <property type="entry name" value="YceI"/>
    <property type="match status" value="1"/>
</dbReference>
<dbReference type="InterPro" id="IPR008965">
    <property type="entry name" value="CBM2/CBM3_carb-bd_dom_sf"/>
</dbReference>
<reference evidence="7" key="1">
    <citation type="submission" date="2009-09" db="EMBL/GenBank/DDBJ databases">
        <authorList>
            <person name="Beloqi A."/>
            <person name="Nechitaylo T.Y."/>
            <person name="Lopez-Cortes N."/>
            <person name="Vietes M."/>
            <person name="Polaina J."/>
            <person name="Strittmatter A."/>
            <person name="Reva O."/>
            <person name="Waliczek A."/>
            <person name="Golyshina O.V."/>
            <person name="Ferrer M."/>
            <person name="Golyshin P.N."/>
        </authorList>
    </citation>
    <scope>NUCLEOTIDE SEQUENCE</scope>
</reference>
<dbReference type="InterPro" id="IPR007372">
    <property type="entry name" value="Lipid/polyisoprenoid-bd_YceI"/>
</dbReference>
<dbReference type="Pfam" id="PF07631">
    <property type="entry name" value="PSD4"/>
    <property type="match status" value="1"/>
</dbReference>
<evidence type="ECO:0000256" key="2">
    <source>
        <dbReference type="ARBA" id="ARBA00022723"/>
    </source>
</evidence>
<dbReference type="InterPro" id="IPR012291">
    <property type="entry name" value="CBM2_carb-bd_dom_sf"/>
</dbReference>
<dbReference type="Gene3D" id="2.60.40.290">
    <property type="match status" value="1"/>
</dbReference>
<keyword evidence="2" id="KW-0479">Metal-binding</keyword>
<dbReference type="Pfam" id="PF04264">
    <property type="entry name" value="YceI"/>
    <property type="match status" value="1"/>
</dbReference>
<dbReference type="PANTHER" id="PTHR34406">
    <property type="entry name" value="PROTEIN YCEI"/>
    <property type="match status" value="1"/>
</dbReference>
<dbReference type="InterPro" id="IPR036909">
    <property type="entry name" value="Cyt_c-like_dom_sf"/>
</dbReference>
<protein>
    <submittedName>
        <fullName evidence="7">Putative cbp2D carbohydrate binding protein</fullName>
    </submittedName>
</protein>
<dbReference type="GO" id="GO:0020037">
    <property type="term" value="F:heme binding"/>
    <property type="evidence" value="ECO:0007669"/>
    <property type="project" value="InterPro"/>
</dbReference>
<reference evidence="7" key="2">
    <citation type="journal article" date="2010" name="Appl. Environ. Microbiol.">
        <title>Diversity of glycosyl hydrolases from cellulose-depleting communities enriched from casts of two earthworm species.</title>
        <authorList>
            <person name="Beloqui A."/>
            <person name="Nechitaylo T.Y."/>
            <person name="Lopez-Cortes N."/>
            <person name="Ghazi A."/>
            <person name="Guazzaroni M.E."/>
            <person name="Polaina J."/>
            <person name="Strittmatter A.W."/>
            <person name="Reva O."/>
            <person name="Waliczek A."/>
            <person name="Yakimov M.M."/>
            <person name="Golyshina O.V."/>
            <person name="Ferrer M."/>
            <person name="Golyshin P.N."/>
        </authorList>
    </citation>
    <scope>NUCLEOTIDE SEQUENCE</scope>
</reference>
<dbReference type="GO" id="GO:0030247">
    <property type="term" value="F:polysaccharide binding"/>
    <property type="evidence" value="ECO:0007669"/>
    <property type="project" value="InterPro"/>
</dbReference>
<dbReference type="SUPFAM" id="SSF101874">
    <property type="entry name" value="YceI-like"/>
    <property type="match status" value="1"/>
</dbReference>
<evidence type="ECO:0000259" key="6">
    <source>
        <dbReference type="PROSITE" id="PS51173"/>
    </source>
</evidence>
<dbReference type="InterPro" id="IPR013042">
    <property type="entry name" value="DUF1592"/>
</dbReference>
<dbReference type="Gene3D" id="2.60.40.10">
    <property type="entry name" value="Immunoglobulins"/>
    <property type="match status" value="1"/>
</dbReference>
<dbReference type="PROSITE" id="PS51173">
    <property type="entry name" value="CBM2"/>
    <property type="match status" value="1"/>
</dbReference>
<dbReference type="InterPro" id="IPR013783">
    <property type="entry name" value="Ig-like_fold"/>
</dbReference>
<dbReference type="Pfam" id="PF07637">
    <property type="entry name" value="PSD5"/>
    <property type="match status" value="1"/>
</dbReference>
<name>D8VN75_9ZZZZ</name>
<dbReference type="InterPro" id="IPR013039">
    <property type="entry name" value="DUF1588"/>
</dbReference>
<feature type="domain" description="Cytochrome c" evidence="5">
    <location>
        <begin position="481"/>
        <end position="566"/>
    </location>
</feature>
<dbReference type="GO" id="GO:0046872">
    <property type="term" value="F:metal ion binding"/>
    <property type="evidence" value="ECO:0007669"/>
    <property type="project" value="UniProtKB-KW"/>
</dbReference>
<dbReference type="GO" id="GO:0009055">
    <property type="term" value="F:electron transfer activity"/>
    <property type="evidence" value="ECO:0007669"/>
    <property type="project" value="InterPro"/>
</dbReference>